<feature type="compositionally biased region" description="Acidic residues" evidence="1">
    <location>
        <begin position="266"/>
        <end position="275"/>
    </location>
</feature>
<feature type="region of interest" description="Disordered" evidence="1">
    <location>
        <begin position="241"/>
        <end position="319"/>
    </location>
</feature>
<proteinExistence type="predicted"/>
<protein>
    <submittedName>
        <fullName evidence="2">Uncharacterized protein</fullName>
    </submittedName>
</protein>
<organism evidence="2 3">
    <name type="scientific">Diploptera punctata</name>
    <name type="common">Pacific beetle cockroach</name>
    <dbReference type="NCBI Taxonomy" id="6984"/>
    <lineage>
        <taxon>Eukaryota</taxon>
        <taxon>Metazoa</taxon>
        <taxon>Ecdysozoa</taxon>
        <taxon>Arthropoda</taxon>
        <taxon>Hexapoda</taxon>
        <taxon>Insecta</taxon>
        <taxon>Pterygota</taxon>
        <taxon>Neoptera</taxon>
        <taxon>Polyneoptera</taxon>
        <taxon>Dictyoptera</taxon>
        <taxon>Blattodea</taxon>
        <taxon>Blaberoidea</taxon>
        <taxon>Blaberidae</taxon>
        <taxon>Diplopterinae</taxon>
        <taxon>Diploptera</taxon>
    </lineage>
</organism>
<evidence type="ECO:0000256" key="1">
    <source>
        <dbReference type="SAM" id="MobiDB-lite"/>
    </source>
</evidence>
<gene>
    <name evidence="2" type="ORF">L9F63_008390</name>
</gene>
<evidence type="ECO:0000313" key="3">
    <source>
        <dbReference type="Proteomes" id="UP001233999"/>
    </source>
</evidence>
<evidence type="ECO:0000313" key="2">
    <source>
        <dbReference type="EMBL" id="KAJ9574464.1"/>
    </source>
</evidence>
<dbReference type="EMBL" id="JASPKZ010010287">
    <property type="protein sequence ID" value="KAJ9574464.1"/>
    <property type="molecule type" value="Genomic_DNA"/>
</dbReference>
<reference evidence="2" key="1">
    <citation type="journal article" date="2023" name="IScience">
        <title>Live-bearing cockroach genome reveals convergent evolutionary mechanisms linked to viviparity in insects and beyond.</title>
        <authorList>
            <person name="Fouks B."/>
            <person name="Harrison M.C."/>
            <person name="Mikhailova A.A."/>
            <person name="Marchal E."/>
            <person name="English S."/>
            <person name="Carruthers M."/>
            <person name="Jennings E.C."/>
            <person name="Chiamaka E.L."/>
            <person name="Frigard R.A."/>
            <person name="Pippel M."/>
            <person name="Attardo G.M."/>
            <person name="Benoit J.B."/>
            <person name="Bornberg-Bauer E."/>
            <person name="Tobe S.S."/>
        </authorList>
    </citation>
    <scope>NUCLEOTIDE SEQUENCE</scope>
    <source>
        <strain evidence="2">Stay&amp;Tobe</strain>
    </source>
</reference>
<reference evidence="2" key="2">
    <citation type="submission" date="2023-05" db="EMBL/GenBank/DDBJ databases">
        <authorList>
            <person name="Fouks B."/>
        </authorList>
    </citation>
    <scope>NUCLEOTIDE SEQUENCE</scope>
    <source>
        <strain evidence="2">Stay&amp;Tobe</strain>
        <tissue evidence="2">Testes</tissue>
    </source>
</reference>
<feature type="non-terminal residue" evidence="2">
    <location>
        <position position="1"/>
    </location>
</feature>
<feature type="compositionally biased region" description="Polar residues" evidence="1">
    <location>
        <begin position="308"/>
        <end position="319"/>
    </location>
</feature>
<sequence length="319" mass="34385">MFSIHVRLNKFRGDRDFRTIKRKICDSDSIFSPEFEYDIGFSPSRKVSERQEFTHLENCDVPLAYIMAPCDHKPELNFHYLPGQHPGFGPFAIFPTAQWLDTAAYMGYPWPEYFRRPTELCKLPSTCSTSIIKSTGSASDFYGLHQHPHASPAAGVGLVAGGAFPTVPPPAPPPGYLPPLLGYPPPPPPPPGTDPLLQSEKLLLSQTANKHPSAFSLAVTTTSASTPPSFPPVALGLAVPPPPVAKVSPPPPASSPTTTARASSDDASDTGEDTIDVVKSAFQQVRPHVGGGPERRRSPPKSPEPVTTRPTSLQTHKTD</sequence>
<keyword evidence="3" id="KW-1185">Reference proteome</keyword>
<comment type="caution">
    <text evidence="2">The sequence shown here is derived from an EMBL/GenBank/DDBJ whole genome shotgun (WGS) entry which is preliminary data.</text>
</comment>
<feature type="region of interest" description="Disordered" evidence="1">
    <location>
        <begin position="176"/>
        <end position="197"/>
    </location>
</feature>
<feature type="compositionally biased region" description="Pro residues" evidence="1">
    <location>
        <begin position="176"/>
        <end position="193"/>
    </location>
</feature>
<dbReference type="AlphaFoldDB" id="A0AAD7Z5U7"/>
<feature type="compositionally biased region" description="Pro residues" evidence="1">
    <location>
        <begin position="241"/>
        <end position="254"/>
    </location>
</feature>
<name>A0AAD7Z5U7_DIPPU</name>
<dbReference type="Proteomes" id="UP001233999">
    <property type="component" value="Unassembled WGS sequence"/>
</dbReference>
<accession>A0AAD7Z5U7</accession>